<name>A0AAC8TC65_9BACT</name>
<dbReference type="GO" id="GO:0005524">
    <property type="term" value="F:ATP binding"/>
    <property type="evidence" value="ECO:0007669"/>
    <property type="project" value="UniProtKB-KW"/>
</dbReference>
<evidence type="ECO:0000313" key="4">
    <source>
        <dbReference type="EMBL" id="REG32825.1"/>
    </source>
</evidence>
<protein>
    <submittedName>
        <fullName evidence="3">ATP binding protein</fullName>
    </submittedName>
    <submittedName>
        <fullName evidence="4">ATP-binding protein involved in virulence</fullName>
    </submittedName>
</protein>
<evidence type="ECO:0000313" key="3">
    <source>
        <dbReference type="EMBL" id="AKJ00478.1"/>
    </source>
</evidence>
<evidence type="ECO:0000313" key="6">
    <source>
        <dbReference type="Proteomes" id="UP000256345"/>
    </source>
</evidence>
<evidence type="ECO:0000313" key="5">
    <source>
        <dbReference type="Proteomes" id="UP000035579"/>
    </source>
</evidence>
<feature type="domain" description="ATPase AAA-type core" evidence="2">
    <location>
        <begin position="185"/>
        <end position="349"/>
    </location>
</feature>
<dbReference type="InterPro" id="IPR003959">
    <property type="entry name" value="ATPase_AAA_core"/>
</dbReference>
<dbReference type="AlphaFoldDB" id="A0AAC8TC65"/>
<dbReference type="Proteomes" id="UP000256345">
    <property type="component" value="Unassembled WGS sequence"/>
</dbReference>
<dbReference type="GO" id="GO:0006302">
    <property type="term" value="P:double-strand break repair"/>
    <property type="evidence" value="ECO:0007669"/>
    <property type="project" value="TreeGrafter"/>
</dbReference>
<dbReference type="Pfam" id="PF13175">
    <property type="entry name" value="AAA_15"/>
    <property type="match status" value="1"/>
</dbReference>
<proteinExistence type="predicted"/>
<dbReference type="GO" id="GO:0000731">
    <property type="term" value="P:DNA synthesis involved in DNA repair"/>
    <property type="evidence" value="ECO:0007669"/>
    <property type="project" value="TreeGrafter"/>
</dbReference>
<keyword evidence="6" id="KW-1185">Reference proteome</keyword>
<dbReference type="SUPFAM" id="SSF52540">
    <property type="entry name" value="P-loop containing nucleoside triphosphate hydrolases"/>
    <property type="match status" value="1"/>
</dbReference>
<dbReference type="RefSeq" id="WP_053066265.1">
    <property type="nucleotide sequence ID" value="NZ_CP011509.1"/>
</dbReference>
<dbReference type="GO" id="GO:0016887">
    <property type="term" value="F:ATP hydrolysis activity"/>
    <property type="evidence" value="ECO:0007669"/>
    <property type="project" value="InterPro"/>
</dbReference>
<evidence type="ECO:0000259" key="2">
    <source>
        <dbReference type="Pfam" id="PF13304"/>
    </source>
</evidence>
<organism evidence="3 5">
    <name type="scientific">Archangium gephyra</name>
    <dbReference type="NCBI Taxonomy" id="48"/>
    <lineage>
        <taxon>Bacteria</taxon>
        <taxon>Pseudomonadati</taxon>
        <taxon>Myxococcota</taxon>
        <taxon>Myxococcia</taxon>
        <taxon>Myxococcales</taxon>
        <taxon>Cystobacterineae</taxon>
        <taxon>Archangiaceae</taxon>
        <taxon>Archangium</taxon>
    </lineage>
</organism>
<dbReference type="Pfam" id="PF13304">
    <property type="entry name" value="AAA_21"/>
    <property type="match status" value="1"/>
</dbReference>
<dbReference type="EMBL" id="CP011509">
    <property type="protein sequence ID" value="AKJ00478.1"/>
    <property type="molecule type" value="Genomic_DNA"/>
</dbReference>
<gene>
    <name evidence="3" type="ORF">AA314_02104</name>
    <name evidence="4" type="ORF">ATI61_104115</name>
</gene>
<reference evidence="4 6" key="2">
    <citation type="submission" date="2018-08" db="EMBL/GenBank/DDBJ databases">
        <title>Genomic Encyclopedia of Archaeal and Bacterial Type Strains, Phase II (KMG-II): from individual species to whole genera.</title>
        <authorList>
            <person name="Goeker M."/>
        </authorList>
    </citation>
    <scope>NUCLEOTIDE SEQUENCE [LARGE SCALE GENOMIC DNA]</scope>
    <source>
        <strain evidence="4 6">DSM 2261</strain>
    </source>
</reference>
<feature type="domain" description="Endonuclease GajA/Old nuclease/RecF-like AAA" evidence="1">
    <location>
        <begin position="6"/>
        <end position="49"/>
    </location>
</feature>
<accession>A0AAC8TC65</accession>
<dbReference type="EMBL" id="QUMU01000004">
    <property type="protein sequence ID" value="REG32825.1"/>
    <property type="molecule type" value="Genomic_DNA"/>
</dbReference>
<keyword evidence="4" id="KW-0067">ATP-binding</keyword>
<dbReference type="InterPro" id="IPR027417">
    <property type="entry name" value="P-loop_NTPase"/>
</dbReference>
<keyword evidence="4" id="KW-0547">Nucleotide-binding</keyword>
<dbReference type="Gene3D" id="3.40.50.300">
    <property type="entry name" value="P-loop containing nucleotide triphosphate hydrolases"/>
    <property type="match status" value="2"/>
</dbReference>
<dbReference type="PANTHER" id="PTHR32182">
    <property type="entry name" value="DNA REPLICATION AND REPAIR PROTEIN RECF"/>
    <property type="match status" value="1"/>
</dbReference>
<sequence length="448" mass="50124">MSVKMMRVQRLELTHFRGIRNLTLDFPENVTVLVGVNGAGKTSILEALRASLALLLQRARKGVGKDVVGGDLLHSLQKNLINQGVLVHELSRYIQESDIQVGQRDLSLTINTRTDRGDLTWSITGQSTLPGEIALSGNWNELAELASKLAADVSADPLTAVPLAIYYAAGRGANRDEPPSKEADVQNQLAAYEHALTGSGLSSSSAFVSWFRRREDYENEKRLDDATFRDSQLEAVRRAVEELLPGFSAPRIRRQPMRMVVRKGDTEVDIKHLSDGERYLLTLGADIARRLALANPTAARPELCSAIVLIDEIETHLHPSWQRRVVPALTRAFPNSQFIITTHSPQVLSEVRPECIYLLRHEDGELRAIHPDASFGRDSNRILEDVMGADERPSEIKQKLSDYFHLMDQGRMDEARSLRQELESLIGSDEPEFTRADAILRTRELLSR</sequence>
<dbReference type="PANTHER" id="PTHR32182:SF23">
    <property type="entry name" value="ATP BINDING PROTEIN"/>
    <property type="match status" value="1"/>
</dbReference>
<dbReference type="Proteomes" id="UP000035579">
    <property type="component" value="Chromosome"/>
</dbReference>
<reference evidence="3 5" key="1">
    <citation type="submission" date="2015-05" db="EMBL/GenBank/DDBJ databases">
        <title>Genome assembly of Archangium gephyra DSM 2261.</title>
        <authorList>
            <person name="Sharma G."/>
            <person name="Subramanian S."/>
        </authorList>
    </citation>
    <scope>NUCLEOTIDE SEQUENCE [LARGE SCALE GENOMIC DNA]</scope>
    <source>
        <strain evidence="3 5">DSM 2261</strain>
    </source>
</reference>
<dbReference type="KEGG" id="age:AA314_02104"/>
<dbReference type="InterPro" id="IPR041685">
    <property type="entry name" value="AAA_GajA/Old/RecF-like"/>
</dbReference>
<evidence type="ECO:0000259" key="1">
    <source>
        <dbReference type="Pfam" id="PF13175"/>
    </source>
</evidence>